<protein>
    <recommendedName>
        <fullName evidence="4">DUF881 domain-containing protein</fullName>
    </recommendedName>
</protein>
<evidence type="ECO:0000313" key="2">
    <source>
        <dbReference type="EMBL" id="EIT84998.1"/>
    </source>
</evidence>
<dbReference type="PATRIC" id="fig|1196324.3.peg.2433"/>
<dbReference type="STRING" id="1196324.A374_11890"/>
<proteinExistence type="inferred from homology"/>
<dbReference type="RefSeq" id="WP_007202458.1">
    <property type="nucleotide sequence ID" value="NZ_AKKV01000027.1"/>
</dbReference>
<dbReference type="EMBL" id="AKKV01000027">
    <property type="protein sequence ID" value="EIT84998.1"/>
    <property type="molecule type" value="Genomic_DNA"/>
</dbReference>
<evidence type="ECO:0000313" key="3">
    <source>
        <dbReference type="Proteomes" id="UP000004080"/>
    </source>
</evidence>
<reference evidence="2 3" key="1">
    <citation type="journal article" date="2012" name="J. Bacteriol.">
        <title>Genome of Bacillus macauensis ZFHKF-1, a Long-Chain-Forming Bacterium.</title>
        <authorList>
            <person name="Cai L."/>
            <person name="Zhang T."/>
        </authorList>
    </citation>
    <scope>NUCLEOTIDE SEQUENCE [LARGE SCALE GENOMIC DNA]</scope>
    <source>
        <strain evidence="2 3">ZFHKF-1</strain>
    </source>
</reference>
<evidence type="ECO:0000256" key="1">
    <source>
        <dbReference type="ARBA" id="ARBA00009108"/>
    </source>
</evidence>
<dbReference type="Proteomes" id="UP000004080">
    <property type="component" value="Unassembled WGS sequence"/>
</dbReference>
<keyword evidence="3" id="KW-1185">Reference proteome</keyword>
<comment type="caution">
    <text evidence="2">The sequence shown here is derived from an EMBL/GenBank/DDBJ whole genome shotgun (WGS) entry which is preliminary data.</text>
</comment>
<dbReference type="Pfam" id="PF05949">
    <property type="entry name" value="DUF881"/>
    <property type="match status" value="1"/>
</dbReference>
<gene>
    <name evidence="2" type="ORF">A374_11890</name>
</gene>
<dbReference type="PANTHER" id="PTHR37313:SF2">
    <property type="entry name" value="UPF0749 PROTEIN YLXX"/>
    <property type="match status" value="1"/>
</dbReference>
<dbReference type="OrthoDB" id="9776196at2"/>
<dbReference type="AlphaFoldDB" id="I8UDX8"/>
<sequence length="232" mass="26216">MSGKPRKKIALFSVITLITGFILAYSYQYTKQESEKHPSVKEWQQEDQLRNDLLHVQRINHSLTDRLQHVRVQAQAEENKLVHEKKQSHYVVEELNRLRKVVGGVKVKGEGLEVSLKDTTFIPQSSDPNQYIVHEQHIRAVIYELLVSGAEAVAVNGQRITSHSYVTCIGPVVSIDGHQFPAPFIVSAIGNKNTLEKALRLSLLPQLEEDGIKVQLFGRDDITMDAHLHNEG</sequence>
<dbReference type="eggNOG" id="COG3879">
    <property type="taxonomic scope" value="Bacteria"/>
</dbReference>
<accession>I8UDX8</accession>
<comment type="similarity">
    <text evidence="1">Belongs to the UPF0749 family.</text>
</comment>
<dbReference type="PANTHER" id="PTHR37313">
    <property type="entry name" value="UPF0749 PROTEIN RV1825"/>
    <property type="match status" value="1"/>
</dbReference>
<dbReference type="InterPro" id="IPR010273">
    <property type="entry name" value="DUF881"/>
</dbReference>
<name>I8UDX8_9BACL</name>
<organism evidence="2 3">
    <name type="scientific">Fictibacillus macauensis ZFHKF-1</name>
    <dbReference type="NCBI Taxonomy" id="1196324"/>
    <lineage>
        <taxon>Bacteria</taxon>
        <taxon>Bacillati</taxon>
        <taxon>Bacillota</taxon>
        <taxon>Bacilli</taxon>
        <taxon>Bacillales</taxon>
        <taxon>Fictibacillaceae</taxon>
        <taxon>Fictibacillus</taxon>
    </lineage>
</organism>
<dbReference type="Gene3D" id="3.30.70.1880">
    <property type="entry name" value="Protein of unknown function DUF881"/>
    <property type="match status" value="1"/>
</dbReference>
<evidence type="ECO:0008006" key="4">
    <source>
        <dbReference type="Google" id="ProtNLM"/>
    </source>
</evidence>